<dbReference type="PANTHER" id="PTHR33516">
    <property type="entry name" value="LEXA REPRESSOR"/>
    <property type="match status" value="1"/>
</dbReference>
<dbReference type="InterPro" id="IPR010982">
    <property type="entry name" value="Lambda_DNA-bd_dom_sf"/>
</dbReference>
<accession>M3SFQ7</accession>
<dbReference type="PANTHER" id="PTHR33516:SF2">
    <property type="entry name" value="LEXA REPRESSOR-RELATED"/>
    <property type="match status" value="1"/>
</dbReference>
<feature type="domain" description="HTH cro/C1-type" evidence="1">
    <location>
        <begin position="20"/>
        <end position="62"/>
    </location>
</feature>
<dbReference type="PROSITE" id="PS50943">
    <property type="entry name" value="HTH_CROC1"/>
    <property type="match status" value="1"/>
</dbReference>
<dbReference type="EMBL" id="KB609815">
    <property type="protein sequence ID" value="EMH78144.1"/>
    <property type="molecule type" value="Genomic_DNA"/>
</dbReference>
<dbReference type="Proteomes" id="UP000030781">
    <property type="component" value="Unassembled WGS sequence"/>
</dbReference>
<dbReference type="CDD" id="cd06529">
    <property type="entry name" value="S24_LexA-like"/>
    <property type="match status" value="1"/>
</dbReference>
<evidence type="ECO:0000313" key="3">
    <source>
        <dbReference type="Proteomes" id="UP000030781"/>
    </source>
</evidence>
<name>M3SFQ7_ENTH1</name>
<dbReference type="Gene3D" id="2.10.109.10">
    <property type="entry name" value="Umud Fragment, subunit A"/>
    <property type="match status" value="1"/>
</dbReference>
<dbReference type="SUPFAM" id="SSF47413">
    <property type="entry name" value="lambda repressor-like DNA-binding domains"/>
    <property type="match status" value="1"/>
</dbReference>
<evidence type="ECO:0000313" key="2">
    <source>
        <dbReference type="EMBL" id="EMH78144.1"/>
    </source>
</evidence>
<dbReference type="Gene3D" id="1.10.260.40">
    <property type="entry name" value="lambda repressor-like DNA-binding domains"/>
    <property type="match status" value="1"/>
</dbReference>
<protein>
    <submittedName>
        <fullName evidence="2">Peptidase S24 family domain containing protein</fullName>
    </submittedName>
</protein>
<dbReference type="InterPro" id="IPR036286">
    <property type="entry name" value="LexA/Signal_pep-like_sf"/>
</dbReference>
<evidence type="ECO:0000259" key="1">
    <source>
        <dbReference type="PROSITE" id="PS50943"/>
    </source>
</evidence>
<dbReference type="Pfam" id="PF01381">
    <property type="entry name" value="HTH_3"/>
    <property type="match status" value="1"/>
</dbReference>
<organism evidence="2 3">
    <name type="scientific">Entamoeba histolytica HM-1:IMSS-B</name>
    <dbReference type="NCBI Taxonomy" id="885319"/>
    <lineage>
        <taxon>Eukaryota</taxon>
        <taxon>Amoebozoa</taxon>
        <taxon>Evosea</taxon>
        <taxon>Archamoebae</taxon>
        <taxon>Mastigamoebida</taxon>
        <taxon>Entamoebidae</taxon>
        <taxon>Entamoeba</taxon>
    </lineage>
</organism>
<sequence>MDRHERIARAISLSGKKKGEIAAACGVAPSAVTQWISGESKSLKPENLYALSAATGFNAEWLAIGRGPERFDANVEEAPANRGNIPLISWVQAGAFQEATEAYAPGMAEAYLPCPTPHGPWTFALKVRGQSMYNPHSPRSFHEGEMIYVDPDREAENGSFVVVKLVDEQEATFKQLVMEGSRRYLKAINPSWPEPFIEIDGEAHIVGVVIGKYAQF</sequence>
<reference evidence="2 3" key="1">
    <citation type="submission" date="2013-01" db="EMBL/GenBank/DDBJ databases">
        <authorList>
            <person name="Hannick L."/>
            <person name="Zafar N."/>
            <person name="Lorenzi H."/>
            <person name="Ali I.A."/>
            <person name="Petri W.P."/>
            <person name="Caler E."/>
        </authorList>
    </citation>
    <scope>NUCLEOTIDE SEQUENCE [LARGE SCALE GENOMIC DNA]</scope>
    <source>
        <strain evidence="3">HM3:IMSS-B</strain>
    </source>
</reference>
<dbReference type="InterPro" id="IPR039418">
    <property type="entry name" value="LexA-like"/>
</dbReference>
<gene>
    <name evidence="2" type="ORF">EHI8A_184010</name>
</gene>
<dbReference type="InterPro" id="IPR050077">
    <property type="entry name" value="LexA_repressor"/>
</dbReference>
<dbReference type="InterPro" id="IPR001387">
    <property type="entry name" value="Cro/C1-type_HTH"/>
</dbReference>
<dbReference type="InterPro" id="IPR015927">
    <property type="entry name" value="Peptidase_S24_S26A/B/C"/>
</dbReference>
<dbReference type="Pfam" id="PF00717">
    <property type="entry name" value="Peptidase_S24"/>
    <property type="match status" value="1"/>
</dbReference>
<dbReference type="CDD" id="cd00093">
    <property type="entry name" value="HTH_XRE"/>
    <property type="match status" value="1"/>
</dbReference>
<dbReference type="GO" id="GO:0003677">
    <property type="term" value="F:DNA binding"/>
    <property type="evidence" value="ECO:0007669"/>
    <property type="project" value="InterPro"/>
</dbReference>
<dbReference type="SMART" id="SM00530">
    <property type="entry name" value="HTH_XRE"/>
    <property type="match status" value="1"/>
</dbReference>
<dbReference type="SUPFAM" id="SSF51306">
    <property type="entry name" value="LexA/Signal peptidase"/>
    <property type="match status" value="1"/>
</dbReference>
<dbReference type="VEuPathDB" id="AmoebaDB:EHI8A_184010"/>
<proteinExistence type="predicted"/>
<dbReference type="AlphaFoldDB" id="M3SFQ7"/>